<evidence type="ECO:0000256" key="7">
    <source>
        <dbReference type="ARBA" id="ARBA00022795"/>
    </source>
</evidence>
<dbReference type="EMBL" id="CP019445">
    <property type="protein sequence ID" value="APZ07021.1"/>
    <property type="molecule type" value="Genomic_DNA"/>
</dbReference>
<dbReference type="RefSeq" id="WP_076770066.1">
    <property type="nucleotide sequence ID" value="NZ_CP019445.1"/>
</dbReference>
<keyword evidence="11 13" id="KW-1006">Bacterial flagellum protein export</keyword>
<dbReference type="GO" id="GO:0009306">
    <property type="term" value="P:protein secretion"/>
    <property type="evidence" value="ECO:0007669"/>
    <property type="project" value="InterPro"/>
</dbReference>
<gene>
    <name evidence="13" type="primary">flhB</name>
    <name evidence="15" type="ORF">BWI95_19205</name>
</gene>
<dbReference type="PRINTS" id="PR00950">
    <property type="entry name" value="TYPE3IMSPROT"/>
</dbReference>
<comment type="function">
    <text evidence="12 13">Required for formation of the rod structure in the basal body of the flagellar apparatus. Together with FliI and FliH, may constitute the export apparatus of flagellin.</text>
</comment>
<feature type="transmembrane region" description="Helical" evidence="13">
    <location>
        <begin position="149"/>
        <end position="168"/>
    </location>
</feature>
<evidence type="ECO:0000256" key="13">
    <source>
        <dbReference type="RuleBase" id="RU364091"/>
    </source>
</evidence>
<feature type="transmembrane region" description="Helical" evidence="13">
    <location>
        <begin position="33"/>
        <end position="54"/>
    </location>
</feature>
<dbReference type="SUPFAM" id="SSF160544">
    <property type="entry name" value="EscU C-terminal domain-like"/>
    <property type="match status" value="1"/>
</dbReference>
<evidence type="ECO:0000256" key="3">
    <source>
        <dbReference type="ARBA" id="ARBA00021622"/>
    </source>
</evidence>
<comment type="similarity">
    <text evidence="2 13">Belongs to the type III secretion exporter family.</text>
</comment>
<evidence type="ECO:0000256" key="11">
    <source>
        <dbReference type="ARBA" id="ARBA00023225"/>
    </source>
</evidence>
<evidence type="ECO:0000313" key="15">
    <source>
        <dbReference type="EMBL" id="APZ07021.1"/>
    </source>
</evidence>
<keyword evidence="9 13" id="KW-1133">Transmembrane helix</keyword>
<organism evidence="15 16">
    <name type="scientific">Kosakonia cowanii JCM 10956 = DSM 18146</name>
    <dbReference type="NCBI Taxonomy" id="1300165"/>
    <lineage>
        <taxon>Bacteria</taxon>
        <taxon>Pseudomonadati</taxon>
        <taxon>Pseudomonadota</taxon>
        <taxon>Gammaproteobacteria</taxon>
        <taxon>Enterobacterales</taxon>
        <taxon>Enterobacteriaceae</taxon>
        <taxon>Kosakonia</taxon>
    </lineage>
</organism>
<evidence type="ECO:0000256" key="12">
    <source>
        <dbReference type="ARBA" id="ARBA00025078"/>
    </source>
</evidence>
<comment type="subcellular location">
    <subcellularLocation>
        <location evidence="1">Cell membrane</location>
        <topology evidence="1">Multi-pass membrane protein</topology>
    </subcellularLocation>
</comment>
<dbReference type="GO" id="GO:0005886">
    <property type="term" value="C:plasma membrane"/>
    <property type="evidence" value="ECO:0007669"/>
    <property type="project" value="UniProtKB-SubCell"/>
</dbReference>
<keyword evidence="15" id="KW-0969">Cilium</keyword>
<evidence type="ECO:0000256" key="8">
    <source>
        <dbReference type="ARBA" id="ARBA00022927"/>
    </source>
</evidence>
<evidence type="ECO:0000256" key="6">
    <source>
        <dbReference type="ARBA" id="ARBA00022692"/>
    </source>
</evidence>
<dbReference type="GO" id="GO:0044780">
    <property type="term" value="P:bacterial-type flagellum assembly"/>
    <property type="evidence" value="ECO:0007669"/>
    <property type="project" value="InterPro"/>
</dbReference>
<name>A0A807LKY7_9ENTR</name>
<keyword evidence="15" id="KW-0966">Cell projection</keyword>
<dbReference type="Gene3D" id="6.10.250.2080">
    <property type="match status" value="1"/>
</dbReference>
<feature type="region of interest" description="Disordered" evidence="14">
    <location>
        <begin position="1"/>
        <end position="26"/>
    </location>
</feature>
<dbReference type="Pfam" id="PF01312">
    <property type="entry name" value="Bac_export_2"/>
    <property type="match status" value="1"/>
</dbReference>
<dbReference type="Proteomes" id="UP000187148">
    <property type="component" value="Chromosome"/>
</dbReference>
<protein>
    <recommendedName>
        <fullName evidence="3 13">Flagellar biosynthetic protein FlhB</fullName>
    </recommendedName>
</protein>
<keyword evidence="8 13" id="KW-0653">Protein transport</keyword>
<feature type="transmembrane region" description="Helical" evidence="13">
    <location>
        <begin position="188"/>
        <end position="214"/>
    </location>
</feature>
<evidence type="ECO:0000256" key="4">
    <source>
        <dbReference type="ARBA" id="ARBA00022448"/>
    </source>
</evidence>
<dbReference type="KEGG" id="kco:BWI95_19205"/>
<keyword evidence="15" id="KW-0282">Flagellum</keyword>
<dbReference type="InterPro" id="IPR006136">
    <property type="entry name" value="FlhB"/>
</dbReference>
<dbReference type="InterPro" id="IPR029025">
    <property type="entry name" value="T3SS_substrate_exporter_C"/>
</dbReference>
<keyword evidence="5 13" id="KW-1003">Cell membrane</keyword>
<sequence>MASEDNDDKTESPTAQRLQKAREEGQIPRSKELTSVLIMLVGVCILWFGGASFGQRLTMVLSSGLRFDHKIISDQNLILGQIIIMLKTALIGMLPLLVGVVIIALVAPVMLGGLVFSTKTLAFKFSKLNPISGIGRLFSAQVGAELVKALMKALLMGGVAGLFLWHHWPDMMRLMSESPLTAMASAMNLAGLCALLVSLSIIPMVGFDVFWQIYSHLKKLRMSRQDIRDEFKQSEGDPHVKGRIRQMQRSAARRRMMADVPKADVIVTNPTHYSVALQYDENKMSAPKVVAKGAGAVALRIRELGTENRVPILEAPPLARALYRHAEIGQQIPGQLYAAVAEVLAWVWQLKRWRLSGGQRPVKPENLPVPEALDFLKEKDTDG</sequence>
<keyword evidence="10 13" id="KW-0472">Membrane</keyword>
<reference evidence="15 16" key="1">
    <citation type="submission" date="2017-01" db="EMBL/GenBank/DDBJ databases">
        <authorList>
            <person name="Cao J.-M."/>
        </authorList>
    </citation>
    <scope>NUCLEOTIDE SEQUENCE [LARGE SCALE GENOMIC DNA]</scope>
    <source>
        <strain evidence="15 16">888-76</strain>
    </source>
</reference>
<dbReference type="Gene3D" id="3.40.1690.10">
    <property type="entry name" value="secretion proteins EscU"/>
    <property type="match status" value="1"/>
</dbReference>
<accession>A0A807LKY7</accession>
<evidence type="ECO:0000256" key="5">
    <source>
        <dbReference type="ARBA" id="ARBA00022475"/>
    </source>
</evidence>
<dbReference type="AlphaFoldDB" id="A0A807LKY7"/>
<dbReference type="NCBIfam" id="TIGR00328">
    <property type="entry name" value="flhB"/>
    <property type="match status" value="1"/>
</dbReference>
<dbReference type="PANTHER" id="PTHR30531:SF12">
    <property type="entry name" value="FLAGELLAR BIOSYNTHETIC PROTEIN FLHB"/>
    <property type="match status" value="1"/>
</dbReference>
<evidence type="ECO:0000256" key="14">
    <source>
        <dbReference type="SAM" id="MobiDB-lite"/>
    </source>
</evidence>
<dbReference type="FunFam" id="3.40.1690.10:FF:000001">
    <property type="entry name" value="Flagellar biosynthetic protein FlhB"/>
    <property type="match status" value="1"/>
</dbReference>
<evidence type="ECO:0000256" key="1">
    <source>
        <dbReference type="ARBA" id="ARBA00004651"/>
    </source>
</evidence>
<keyword evidence="7 13" id="KW-1005">Bacterial flagellum biogenesis</keyword>
<evidence type="ECO:0000256" key="10">
    <source>
        <dbReference type="ARBA" id="ARBA00023136"/>
    </source>
</evidence>
<evidence type="ECO:0000313" key="16">
    <source>
        <dbReference type="Proteomes" id="UP000187148"/>
    </source>
</evidence>
<evidence type="ECO:0000256" key="9">
    <source>
        <dbReference type="ARBA" id="ARBA00022989"/>
    </source>
</evidence>
<dbReference type="PANTHER" id="PTHR30531">
    <property type="entry name" value="FLAGELLAR BIOSYNTHETIC PROTEIN FLHB"/>
    <property type="match status" value="1"/>
</dbReference>
<keyword evidence="16" id="KW-1185">Reference proteome</keyword>
<feature type="transmembrane region" description="Helical" evidence="13">
    <location>
        <begin position="100"/>
        <end position="118"/>
    </location>
</feature>
<evidence type="ECO:0000256" key="2">
    <source>
        <dbReference type="ARBA" id="ARBA00010690"/>
    </source>
</evidence>
<proteinExistence type="inferred from homology"/>
<keyword evidence="6 13" id="KW-0812">Transmembrane</keyword>
<dbReference type="InterPro" id="IPR006135">
    <property type="entry name" value="T3SS_substrate_exporter"/>
</dbReference>
<keyword evidence="4 13" id="KW-0813">Transport</keyword>